<organism evidence="9 10">
    <name type="scientific">Clostridium manihotivorum</name>
    <dbReference type="NCBI Taxonomy" id="2320868"/>
    <lineage>
        <taxon>Bacteria</taxon>
        <taxon>Bacillati</taxon>
        <taxon>Bacillota</taxon>
        <taxon>Clostridia</taxon>
        <taxon>Eubacteriales</taxon>
        <taxon>Clostridiaceae</taxon>
        <taxon>Clostridium</taxon>
    </lineage>
</organism>
<evidence type="ECO:0000256" key="4">
    <source>
        <dbReference type="ARBA" id="ARBA00022692"/>
    </source>
</evidence>
<dbReference type="AlphaFoldDB" id="A0A410DMH3"/>
<feature type="domain" description="VTT" evidence="8">
    <location>
        <begin position="34"/>
        <end position="164"/>
    </location>
</feature>
<evidence type="ECO:0000256" key="6">
    <source>
        <dbReference type="ARBA" id="ARBA00023136"/>
    </source>
</evidence>
<accession>A0A410DMH3</accession>
<protein>
    <submittedName>
        <fullName evidence="9">Alkaline phosphatase</fullName>
    </submittedName>
</protein>
<comment type="subcellular location">
    <subcellularLocation>
        <location evidence="1">Cell membrane</location>
        <topology evidence="1">Multi-pass membrane protein</topology>
    </subcellularLocation>
</comment>
<evidence type="ECO:0000256" key="1">
    <source>
        <dbReference type="ARBA" id="ARBA00004651"/>
    </source>
</evidence>
<proteinExistence type="inferred from homology"/>
<sequence>MIEFIVNWAIYVLSKLGYFGVFSLMAIESACIPIPSEAILPFGGFLASSANPANKLNLILVILIGTLGGTFGSVCMYYIGAKGGRPLVEKYAEKLRLSKSHLEMSDNYFNKYGEKIAFFSRLLPIIRTFISLPAGISKMDVKKFTFYTFVGSLIWSVLLGYAGYVMGENWTKIRQWLHIADYFVVAAVLGLIVYWYVRRKKKKAVTE</sequence>
<keyword evidence="6 7" id="KW-0472">Membrane</keyword>
<keyword evidence="10" id="KW-1185">Reference proteome</keyword>
<keyword evidence="4 7" id="KW-0812">Transmembrane</keyword>
<dbReference type="KEGG" id="cmah:C1I91_00460"/>
<dbReference type="RefSeq" id="WP_128210733.1">
    <property type="nucleotide sequence ID" value="NZ_CP025746.1"/>
</dbReference>
<dbReference type="Proteomes" id="UP000286268">
    <property type="component" value="Chromosome"/>
</dbReference>
<evidence type="ECO:0000313" key="9">
    <source>
        <dbReference type="EMBL" id="QAA30282.1"/>
    </source>
</evidence>
<keyword evidence="5 7" id="KW-1133">Transmembrane helix</keyword>
<comment type="similarity">
    <text evidence="2">Belongs to the DedA family.</text>
</comment>
<feature type="transmembrane region" description="Helical" evidence="7">
    <location>
        <begin position="144"/>
        <end position="164"/>
    </location>
</feature>
<evidence type="ECO:0000256" key="3">
    <source>
        <dbReference type="ARBA" id="ARBA00022475"/>
    </source>
</evidence>
<dbReference type="EMBL" id="CP025746">
    <property type="protein sequence ID" value="QAA30282.1"/>
    <property type="molecule type" value="Genomic_DNA"/>
</dbReference>
<dbReference type="InterPro" id="IPR032816">
    <property type="entry name" value="VTT_dom"/>
</dbReference>
<feature type="transmembrane region" description="Helical" evidence="7">
    <location>
        <begin position="56"/>
        <end position="80"/>
    </location>
</feature>
<dbReference type="PANTHER" id="PTHR42709">
    <property type="entry name" value="ALKALINE PHOSPHATASE LIKE PROTEIN"/>
    <property type="match status" value="1"/>
</dbReference>
<evidence type="ECO:0000313" key="10">
    <source>
        <dbReference type="Proteomes" id="UP000286268"/>
    </source>
</evidence>
<dbReference type="PANTHER" id="PTHR42709:SF6">
    <property type="entry name" value="UNDECAPRENYL PHOSPHATE TRANSPORTER A"/>
    <property type="match status" value="1"/>
</dbReference>
<keyword evidence="3" id="KW-1003">Cell membrane</keyword>
<dbReference type="GO" id="GO:0005886">
    <property type="term" value="C:plasma membrane"/>
    <property type="evidence" value="ECO:0007669"/>
    <property type="project" value="UniProtKB-SubCell"/>
</dbReference>
<dbReference type="InterPro" id="IPR051311">
    <property type="entry name" value="DedA_domain"/>
</dbReference>
<dbReference type="Pfam" id="PF09335">
    <property type="entry name" value="VTT_dom"/>
    <property type="match status" value="1"/>
</dbReference>
<reference evidence="9 10" key="1">
    <citation type="submission" date="2018-01" db="EMBL/GenBank/DDBJ databases">
        <title>Genome Sequencing and Assembly of Anaerobacter polyendosporus strain CT4.</title>
        <authorList>
            <person name="Tachaapaikoon C."/>
            <person name="Sutheeworapong S."/>
            <person name="Jenjaroenpun P."/>
            <person name="Wongsurawat T."/>
            <person name="Nookeaw I."/>
            <person name="Cheawchanlertfa P."/>
            <person name="Kosugi A."/>
            <person name="Cheevadhanarak S."/>
            <person name="Ratanakhanokchai K."/>
        </authorList>
    </citation>
    <scope>NUCLEOTIDE SEQUENCE [LARGE SCALE GENOMIC DNA]</scope>
    <source>
        <strain evidence="9 10">CT4</strain>
    </source>
</reference>
<name>A0A410DMH3_9CLOT</name>
<evidence type="ECO:0000256" key="7">
    <source>
        <dbReference type="SAM" id="Phobius"/>
    </source>
</evidence>
<evidence type="ECO:0000259" key="8">
    <source>
        <dbReference type="Pfam" id="PF09335"/>
    </source>
</evidence>
<dbReference type="OrthoDB" id="9813426at2"/>
<feature type="transmembrane region" description="Helical" evidence="7">
    <location>
        <begin position="176"/>
        <end position="197"/>
    </location>
</feature>
<evidence type="ECO:0000256" key="5">
    <source>
        <dbReference type="ARBA" id="ARBA00022989"/>
    </source>
</evidence>
<evidence type="ECO:0000256" key="2">
    <source>
        <dbReference type="ARBA" id="ARBA00010792"/>
    </source>
</evidence>
<feature type="transmembrane region" description="Helical" evidence="7">
    <location>
        <begin position="12"/>
        <end position="36"/>
    </location>
</feature>
<gene>
    <name evidence="9" type="ORF">C1I91_00460</name>
</gene>